<evidence type="ECO:0000256" key="10">
    <source>
        <dbReference type="ARBA" id="ARBA00022723"/>
    </source>
</evidence>
<dbReference type="FunFam" id="3.30.420.10:FF:000006">
    <property type="entry name" value="Ribonuclease HII"/>
    <property type="match status" value="1"/>
</dbReference>
<reference evidence="19" key="1">
    <citation type="submission" date="2022-06" db="EMBL/GenBank/DDBJ databases">
        <title>Vallitalea longa sp. nov., an anaerobic bacterium isolated from marine sediment.</title>
        <authorList>
            <person name="Hirano S."/>
            <person name="Terahara T."/>
            <person name="Mori K."/>
            <person name="Hamada M."/>
            <person name="Matsumoto R."/>
            <person name="Kobayashi T."/>
        </authorList>
    </citation>
    <scope>NUCLEOTIDE SEQUENCE</scope>
    <source>
        <strain evidence="19">SH18-1</strain>
    </source>
</reference>
<dbReference type="GO" id="GO:0004523">
    <property type="term" value="F:RNA-DNA hybrid ribonuclease activity"/>
    <property type="evidence" value="ECO:0007669"/>
    <property type="project" value="UniProtKB-UniRule"/>
</dbReference>
<dbReference type="InterPro" id="IPR001352">
    <property type="entry name" value="RNase_HII/HIII"/>
</dbReference>
<comment type="similarity">
    <text evidence="5 14 16">Belongs to the RNase HII family.</text>
</comment>
<dbReference type="InterPro" id="IPR024567">
    <property type="entry name" value="RNase_HII/HIII_dom"/>
</dbReference>
<evidence type="ECO:0000256" key="3">
    <source>
        <dbReference type="ARBA" id="ARBA00004065"/>
    </source>
</evidence>
<accession>A0A9W6DHM7</accession>
<dbReference type="NCBIfam" id="NF000594">
    <property type="entry name" value="PRK00015.1-1"/>
    <property type="match status" value="1"/>
</dbReference>
<dbReference type="PANTHER" id="PTHR10954">
    <property type="entry name" value="RIBONUCLEASE H2 SUBUNIT A"/>
    <property type="match status" value="1"/>
</dbReference>
<dbReference type="NCBIfam" id="NF000595">
    <property type="entry name" value="PRK00015.1-3"/>
    <property type="match status" value="1"/>
</dbReference>
<dbReference type="GO" id="GO:0005737">
    <property type="term" value="C:cytoplasm"/>
    <property type="evidence" value="ECO:0007669"/>
    <property type="project" value="UniProtKB-SubCell"/>
</dbReference>
<dbReference type="SUPFAM" id="SSF53098">
    <property type="entry name" value="Ribonuclease H-like"/>
    <property type="match status" value="1"/>
</dbReference>
<comment type="subcellular location">
    <subcellularLocation>
        <location evidence="4 14">Cytoplasm</location>
    </subcellularLocation>
</comment>
<dbReference type="PROSITE" id="PS51975">
    <property type="entry name" value="RNASE_H_2"/>
    <property type="match status" value="1"/>
</dbReference>
<evidence type="ECO:0000256" key="4">
    <source>
        <dbReference type="ARBA" id="ARBA00004496"/>
    </source>
</evidence>
<dbReference type="AlphaFoldDB" id="A0A9W6DHM7"/>
<dbReference type="GO" id="GO:0032299">
    <property type="term" value="C:ribonuclease H2 complex"/>
    <property type="evidence" value="ECO:0007669"/>
    <property type="project" value="TreeGrafter"/>
</dbReference>
<gene>
    <name evidence="14 19" type="primary">rnhB</name>
    <name evidence="19" type="ORF">SH1V18_42070</name>
</gene>
<sequence>MTKMTISDIKDMLDNVPICYLENKLNMLKVDERLGVKKLIDRYEKKIADYEKEIERTDKMKTYENKYPDKKYICGIDEVGRGPLSGPVVSAAVIFPKDVDILYINDSKKLTEAKREQLYDIIMEKAISVSVGMSSVEVIDDINILNATYESMISAISKLEVEPDMVLVDAVTIPKIQIPQEAIIKGDAKSISIAAASIIAKVYRDRLMKDYDELFPEYKFAKNKGYGTKEHIEALKEYGACPIHRRSFIKSIL</sequence>
<evidence type="ECO:0000256" key="9">
    <source>
        <dbReference type="ARBA" id="ARBA00022722"/>
    </source>
</evidence>
<dbReference type="Gene3D" id="3.30.420.10">
    <property type="entry name" value="Ribonuclease H-like superfamily/Ribonuclease H"/>
    <property type="match status" value="1"/>
</dbReference>
<evidence type="ECO:0000256" key="15">
    <source>
        <dbReference type="PROSITE-ProRule" id="PRU01319"/>
    </source>
</evidence>
<dbReference type="GO" id="GO:0003723">
    <property type="term" value="F:RNA binding"/>
    <property type="evidence" value="ECO:0007669"/>
    <property type="project" value="UniProtKB-UniRule"/>
</dbReference>
<comment type="cofactor">
    <cofactor evidence="14 15">
        <name>Mn(2+)</name>
        <dbReference type="ChEBI" id="CHEBI:29035"/>
    </cofactor>
    <cofactor evidence="14 15">
        <name>Mg(2+)</name>
        <dbReference type="ChEBI" id="CHEBI:18420"/>
    </cofactor>
    <text evidence="14 15">Manganese or magnesium. Binds 1 divalent metal ion per monomer in the absence of substrate. May bind a second metal ion after substrate binding.</text>
</comment>
<dbReference type="RefSeq" id="WP_281819008.1">
    <property type="nucleotide sequence ID" value="NZ_BRLB01000020.1"/>
</dbReference>
<feature type="binding site" evidence="14 15">
    <location>
        <position position="77"/>
    </location>
    <ligand>
        <name>a divalent metal cation</name>
        <dbReference type="ChEBI" id="CHEBI:60240"/>
    </ligand>
</feature>
<name>A0A9W6DHM7_9FIRM</name>
<keyword evidence="13 14" id="KW-0464">Manganese</keyword>
<dbReference type="InterPro" id="IPR012337">
    <property type="entry name" value="RNaseH-like_sf"/>
</dbReference>
<keyword evidence="8 14" id="KW-0963">Cytoplasm</keyword>
<comment type="function">
    <text evidence="3 14 16">Endonuclease that specifically degrades the RNA of RNA-DNA hybrids.</text>
</comment>
<evidence type="ECO:0000256" key="13">
    <source>
        <dbReference type="ARBA" id="ARBA00023211"/>
    </source>
</evidence>
<comment type="cofactor">
    <cofactor evidence="2">
        <name>Mg(2+)</name>
        <dbReference type="ChEBI" id="CHEBI:18420"/>
    </cofactor>
</comment>
<feature type="domain" description="RNase H type-2" evidence="18">
    <location>
        <begin position="71"/>
        <end position="253"/>
    </location>
</feature>
<proteinExistence type="inferred from homology"/>
<evidence type="ECO:0000256" key="5">
    <source>
        <dbReference type="ARBA" id="ARBA00007383"/>
    </source>
</evidence>
<comment type="caution">
    <text evidence="19">The sequence shown here is derived from an EMBL/GenBank/DDBJ whole genome shotgun (WGS) entry which is preliminary data.</text>
</comment>
<evidence type="ECO:0000256" key="7">
    <source>
        <dbReference type="ARBA" id="ARBA00019179"/>
    </source>
</evidence>
<dbReference type="Proteomes" id="UP001144256">
    <property type="component" value="Unassembled WGS sequence"/>
</dbReference>
<evidence type="ECO:0000313" key="20">
    <source>
        <dbReference type="Proteomes" id="UP001144256"/>
    </source>
</evidence>
<dbReference type="HAMAP" id="MF_00052_B">
    <property type="entry name" value="RNase_HII_B"/>
    <property type="match status" value="1"/>
</dbReference>
<keyword evidence="11 14" id="KW-0255">Endonuclease</keyword>
<evidence type="ECO:0000256" key="12">
    <source>
        <dbReference type="ARBA" id="ARBA00022801"/>
    </source>
</evidence>
<dbReference type="GO" id="GO:0030145">
    <property type="term" value="F:manganese ion binding"/>
    <property type="evidence" value="ECO:0007669"/>
    <property type="project" value="UniProtKB-UniRule"/>
</dbReference>
<evidence type="ECO:0000256" key="17">
    <source>
        <dbReference type="SAM" id="Coils"/>
    </source>
</evidence>
<feature type="coiled-coil region" evidence="17">
    <location>
        <begin position="33"/>
        <end position="60"/>
    </location>
</feature>
<dbReference type="Pfam" id="PF01351">
    <property type="entry name" value="RNase_HII"/>
    <property type="match status" value="1"/>
</dbReference>
<dbReference type="EMBL" id="BRLB01000020">
    <property type="protein sequence ID" value="GKX31727.1"/>
    <property type="molecule type" value="Genomic_DNA"/>
</dbReference>
<keyword evidence="20" id="KW-1185">Reference proteome</keyword>
<evidence type="ECO:0000256" key="1">
    <source>
        <dbReference type="ARBA" id="ARBA00000077"/>
    </source>
</evidence>
<evidence type="ECO:0000256" key="6">
    <source>
        <dbReference type="ARBA" id="ARBA00012180"/>
    </source>
</evidence>
<evidence type="ECO:0000259" key="18">
    <source>
        <dbReference type="PROSITE" id="PS51975"/>
    </source>
</evidence>
<feature type="binding site" evidence="14 15">
    <location>
        <position position="169"/>
    </location>
    <ligand>
        <name>a divalent metal cation</name>
        <dbReference type="ChEBI" id="CHEBI:60240"/>
    </ligand>
</feature>
<protein>
    <recommendedName>
        <fullName evidence="7 14">Ribonuclease HII</fullName>
        <shortName evidence="14">RNase HII</shortName>
        <ecNumber evidence="6 14">3.1.26.4</ecNumber>
    </recommendedName>
</protein>
<evidence type="ECO:0000313" key="19">
    <source>
        <dbReference type="EMBL" id="GKX31727.1"/>
    </source>
</evidence>
<dbReference type="InterPro" id="IPR036397">
    <property type="entry name" value="RNaseH_sf"/>
</dbReference>
<evidence type="ECO:0000256" key="2">
    <source>
        <dbReference type="ARBA" id="ARBA00001946"/>
    </source>
</evidence>
<evidence type="ECO:0000256" key="14">
    <source>
        <dbReference type="HAMAP-Rule" id="MF_00052"/>
    </source>
</evidence>
<dbReference type="PANTHER" id="PTHR10954:SF18">
    <property type="entry name" value="RIBONUCLEASE HII"/>
    <property type="match status" value="1"/>
</dbReference>
<keyword evidence="9 14" id="KW-0540">Nuclease</keyword>
<dbReference type="CDD" id="cd07182">
    <property type="entry name" value="RNase_HII_bacteria_HII_like"/>
    <property type="match status" value="1"/>
</dbReference>
<keyword evidence="10 14" id="KW-0479">Metal-binding</keyword>
<dbReference type="GO" id="GO:0006298">
    <property type="term" value="P:mismatch repair"/>
    <property type="evidence" value="ECO:0007669"/>
    <property type="project" value="TreeGrafter"/>
</dbReference>
<feature type="binding site" evidence="14 15">
    <location>
        <position position="78"/>
    </location>
    <ligand>
        <name>a divalent metal cation</name>
        <dbReference type="ChEBI" id="CHEBI:60240"/>
    </ligand>
</feature>
<keyword evidence="17" id="KW-0175">Coiled coil</keyword>
<comment type="catalytic activity">
    <reaction evidence="1 14 15 16">
        <text>Endonucleolytic cleavage to 5'-phosphomonoester.</text>
        <dbReference type="EC" id="3.1.26.4"/>
    </reaction>
</comment>
<evidence type="ECO:0000256" key="16">
    <source>
        <dbReference type="RuleBase" id="RU003515"/>
    </source>
</evidence>
<dbReference type="InterPro" id="IPR022898">
    <property type="entry name" value="RNase_HII"/>
</dbReference>
<organism evidence="19 20">
    <name type="scientific">Vallitalea longa</name>
    <dbReference type="NCBI Taxonomy" id="2936439"/>
    <lineage>
        <taxon>Bacteria</taxon>
        <taxon>Bacillati</taxon>
        <taxon>Bacillota</taxon>
        <taxon>Clostridia</taxon>
        <taxon>Lachnospirales</taxon>
        <taxon>Vallitaleaceae</taxon>
        <taxon>Vallitalea</taxon>
    </lineage>
</organism>
<dbReference type="GO" id="GO:0043137">
    <property type="term" value="P:DNA replication, removal of RNA primer"/>
    <property type="evidence" value="ECO:0007669"/>
    <property type="project" value="TreeGrafter"/>
</dbReference>
<dbReference type="EC" id="3.1.26.4" evidence="6 14"/>
<evidence type="ECO:0000256" key="8">
    <source>
        <dbReference type="ARBA" id="ARBA00022490"/>
    </source>
</evidence>
<evidence type="ECO:0000256" key="11">
    <source>
        <dbReference type="ARBA" id="ARBA00022759"/>
    </source>
</evidence>
<keyword evidence="12 14" id="KW-0378">Hydrolase</keyword>